<sequence>MLETILMAMRKRNSATRKESGCSRYMTGKKIYLTHIQPLKGFHVTFGDGAEEKLLEKVNCVLMALPLLNDVLLVEGLTVNLISIRKLCDDDVGTTATNNSPEVTSGVTDGVTDADDSCEDNYTIQRASRIQKNHLVDNIVGQLDQGVTTRRKELVDYRKMVGLIGESYFISKVEPKNVYEALKDEH</sequence>
<reference evidence="2 3" key="1">
    <citation type="submission" date="2024-01" db="EMBL/GenBank/DDBJ databases">
        <title>The complete chloroplast genome sequence of Lithospermum erythrorhizon: insights into the phylogenetic relationship among Boraginaceae species and the maternal lineages of purple gromwells.</title>
        <authorList>
            <person name="Okada T."/>
            <person name="Watanabe K."/>
        </authorList>
    </citation>
    <scope>NUCLEOTIDE SEQUENCE [LARGE SCALE GENOMIC DNA]</scope>
</reference>
<evidence type="ECO:0000313" key="2">
    <source>
        <dbReference type="EMBL" id="GAA0162715.1"/>
    </source>
</evidence>
<protein>
    <recommendedName>
        <fullName evidence="1">Retrovirus-related Pol polyprotein from transposon TNT 1-94-like beta-barrel domain-containing protein</fullName>
    </recommendedName>
</protein>
<dbReference type="Proteomes" id="UP001454036">
    <property type="component" value="Unassembled WGS sequence"/>
</dbReference>
<accession>A0AAV3QF51</accession>
<feature type="domain" description="Retrovirus-related Pol polyprotein from transposon TNT 1-94-like beta-barrel" evidence="1">
    <location>
        <begin position="19"/>
        <end position="89"/>
    </location>
</feature>
<gene>
    <name evidence="2" type="ORF">LIER_18747</name>
</gene>
<name>A0AAV3QF51_LITER</name>
<evidence type="ECO:0000313" key="3">
    <source>
        <dbReference type="Proteomes" id="UP001454036"/>
    </source>
</evidence>
<proteinExistence type="predicted"/>
<dbReference type="EMBL" id="BAABME010004533">
    <property type="protein sequence ID" value="GAA0162715.1"/>
    <property type="molecule type" value="Genomic_DNA"/>
</dbReference>
<dbReference type="Pfam" id="PF22936">
    <property type="entry name" value="Pol_BBD"/>
    <property type="match status" value="1"/>
</dbReference>
<evidence type="ECO:0000259" key="1">
    <source>
        <dbReference type="Pfam" id="PF22936"/>
    </source>
</evidence>
<keyword evidence="3" id="KW-1185">Reference proteome</keyword>
<dbReference type="AlphaFoldDB" id="A0AAV3QF51"/>
<dbReference type="InterPro" id="IPR054722">
    <property type="entry name" value="PolX-like_BBD"/>
</dbReference>
<comment type="caution">
    <text evidence="2">The sequence shown here is derived from an EMBL/GenBank/DDBJ whole genome shotgun (WGS) entry which is preliminary data.</text>
</comment>
<organism evidence="2 3">
    <name type="scientific">Lithospermum erythrorhizon</name>
    <name type="common">Purple gromwell</name>
    <name type="synonym">Lithospermum officinale var. erythrorhizon</name>
    <dbReference type="NCBI Taxonomy" id="34254"/>
    <lineage>
        <taxon>Eukaryota</taxon>
        <taxon>Viridiplantae</taxon>
        <taxon>Streptophyta</taxon>
        <taxon>Embryophyta</taxon>
        <taxon>Tracheophyta</taxon>
        <taxon>Spermatophyta</taxon>
        <taxon>Magnoliopsida</taxon>
        <taxon>eudicotyledons</taxon>
        <taxon>Gunneridae</taxon>
        <taxon>Pentapetalae</taxon>
        <taxon>asterids</taxon>
        <taxon>lamiids</taxon>
        <taxon>Boraginales</taxon>
        <taxon>Boraginaceae</taxon>
        <taxon>Boraginoideae</taxon>
        <taxon>Lithospermeae</taxon>
        <taxon>Lithospermum</taxon>
    </lineage>
</organism>